<evidence type="ECO:0000259" key="5">
    <source>
        <dbReference type="Pfam" id="PF04542"/>
    </source>
</evidence>
<dbReference type="RefSeq" id="WP_320422138.1">
    <property type="nucleotide sequence ID" value="NZ_JAXCLA010000002.1"/>
</dbReference>
<comment type="caution">
    <text evidence="7">The sequence shown here is derived from an EMBL/GenBank/DDBJ whole genome shotgun (WGS) entry which is preliminary data.</text>
</comment>
<keyword evidence="4" id="KW-0804">Transcription</keyword>
<proteinExistence type="inferred from homology"/>
<name>A0ABU5DG41_9BURK</name>
<evidence type="ECO:0000256" key="1">
    <source>
        <dbReference type="ARBA" id="ARBA00010641"/>
    </source>
</evidence>
<dbReference type="Pfam" id="PF08281">
    <property type="entry name" value="Sigma70_r4_2"/>
    <property type="match status" value="1"/>
</dbReference>
<dbReference type="Gene3D" id="1.10.1740.10">
    <property type="match status" value="1"/>
</dbReference>
<protein>
    <submittedName>
        <fullName evidence="7">RNA polymerase sigma factor RpoE</fullName>
    </submittedName>
</protein>
<dbReference type="SUPFAM" id="SSF88946">
    <property type="entry name" value="Sigma2 domain of RNA polymerase sigma factors"/>
    <property type="match status" value="1"/>
</dbReference>
<accession>A0ABU5DG41</accession>
<evidence type="ECO:0000256" key="3">
    <source>
        <dbReference type="ARBA" id="ARBA00023082"/>
    </source>
</evidence>
<dbReference type="EMBL" id="JAXCLA010000002">
    <property type="protein sequence ID" value="MDY0744239.1"/>
    <property type="molecule type" value="Genomic_DNA"/>
</dbReference>
<dbReference type="InterPro" id="IPR014284">
    <property type="entry name" value="RNA_pol_sigma-70_dom"/>
</dbReference>
<dbReference type="Pfam" id="PF04542">
    <property type="entry name" value="Sigma70_r2"/>
    <property type="match status" value="1"/>
</dbReference>
<dbReference type="Gene3D" id="1.10.10.10">
    <property type="entry name" value="Winged helix-like DNA-binding domain superfamily/Winged helix DNA-binding domain"/>
    <property type="match status" value="1"/>
</dbReference>
<keyword evidence="8" id="KW-1185">Reference proteome</keyword>
<dbReference type="NCBIfam" id="TIGR02937">
    <property type="entry name" value="sigma70-ECF"/>
    <property type="match status" value="1"/>
</dbReference>
<dbReference type="InterPro" id="IPR014286">
    <property type="entry name" value="RNA_pol_sigma70_RpoE"/>
</dbReference>
<dbReference type="Proteomes" id="UP001285263">
    <property type="component" value="Unassembled WGS sequence"/>
</dbReference>
<dbReference type="InterPro" id="IPR013325">
    <property type="entry name" value="RNA_pol_sigma_r2"/>
</dbReference>
<evidence type="ECO:0000259" key="6">
    <source>
        <dbReference type="Pfam" id="PF08281"/>
    </source>
</evidence>
<keyword evidence="2" id="KW-0805">Transcription regulation</keyword>
<sequence length="202" mass="22676">MTIDDPDAPLVERAQRGDMQAFEMLVVKYQRRVERLIARMLRDVDLVADVAQDTFLRAYRALPGFRGESAFYTWLYRIAVNTTKRHMSRLQRDLLVSESTLESGDGDQELFRPSATLSDGVTPESQLAAKELAQAVSAAVDGLAEDFRRALLLREVDGMSYEEIAELLGCPVGTVRSRIFRAREAVAAQLRPLLGTRGGDRW</sequence>
<dbReference type="InterPro" id="IPR013249">
    <property type="entry name" value="RNA_pol_sigma70_r4_t2"/>
</dbReference>
<dbReference type="InterPro" id="IPR039425">
    <property type="entry name" value="RNA_pol_sigma-70-like"/>
</dbReference>
<gene>
    <name evidence="7" type="primary">rpoE</name>
    <name evidence="7" type="ORF">SNE35_06965</name>
</gene>
<evidence type="ECO:0000313" key="8">
    <source>
        <dbReference type="Proteomes" id="UP001285263"/>
    </source>
</evidence>
<evidence type="ECO:0000256" key="4">
    <source>
        <dbReference type="ARBA" id="ARBA00023163"/>
    </source>
</evidence>
<reference evidence="7 8" key="1">
    <citation type="submission" date="2023-11" db="EMBL/GenBank/DDBJ databases">
        <title>Paucibacter sp. nov., isolated from fresh soil in Korea.</title>
        <authorList>
            <person name="Le N.T.T."/>
        </authorList>
    </citation>
    <scope>NUCLEOTIDE SEQUENCE [LARGE SCALE GENOMIC DNA]</scope>
    <source>
        <strain evidence="7 8">R3-3</strain>
    </source>
</reference>
<organism evidence="7 8">
    <name type="scientific">Roseateles agri</name>
    <dbReference type="NCBI Taxonomy" id="3098619"/>
    <lineage>
        <taxon>Bacteria</taxon>
        <taxon>Pseudomonadati</taxon>
        <taxon>Pseudomonadota</taxon>
        <taxon>Betaproteobacteria</taxon>
        <taxon>Burkholderiales</taxon>
        <taxon>Sphaerotilaceae</taxon>
        <taxon>Roseateles</taxon>
    </lineage>
</organism>
<evidence type="ECO:0000313" key="7">
    <source>
        <dbReference type="EMBL" id="MDY0744239.1"/>
    </source>
</evidence>
<dbReference type="PANTHER" id="PTHR43133:SF53">
    <property type="entry name" value="ECF RNA POLYMERASE SIGMA-E FACTOR"/>
    <property type="match status" value="1"/>
</dbReference>
<dbReference type="PANTHER" id="PTHR43133">
    <property type="entry name" value="RNA POLYMERASE ECF-TYPE SIGMA FACTO"/>
    <property type="match status" value="1"/>
</dbReference>
<feature type="domain" description="RNA polymerase sigma-70 region 2" evidence="5">
    <location>
        <begin position="25"/>
        <end position="92"/>
    </location>
</feature>
<evidence type="ECO:0000256" key="2">
    <source>
        <dbReference type="ARBA" id="ARBA00023015"/>
    </source>
</evidence>
<dbReference type="InterPro" id="IPR036388">
    <property type="entry name" value="WH-like_DNA-bd_sf"/>
</dbReference>
<dbReference type="CDD" id="cd06171">
    <property type="entry name" value="Sigma70_r4"/>
    <property type="match status" value="1"/>
</dbReference>
<dbReference type="InterPro" id="IPR007627">
    <property type="entry name" value="RNA_pol_sigma70_r2"/>
</dbReference>
<dbReference type="SUPFAM" id="SSF88659">
    <property type="entry name" value="Sigma3 and sigma4 domains of RNA polymerase sigma factors"/>
    <property type="match status" value="1"/>
</dbReference>
<keyword evidence="3" id="KW-0731">Sigma factor</keyword>
<feature type="domain" description="RNA polymerase sigma factor 70 region 4 type 2" evidence="6">
    <location>
        <begin position="134"/>
        <end position="185"/>
    </location>
</feature>
<dbReference type="InterPro" id="IPR013324">
    <property type="entry name" value="RNA_pol_sigma_r3/r4-like"/>
</dbReference>
<comment type="similarity">
    <text evidence="1">Belongs to the sigma-70 factor family. ECF subfamily.</text>
</comment>
<dbReference type="NCBIfam" id="TIGR02939">
    <property type="entry name" value="RpoE_Sigma70"/>
    <property type="match status" value="1"/>
</dbReference>